<dbReference type="PANTHER" id="PTHR35567">
    <property type="entry name" value="MALATE DEHYDROGENASE (AFU_ORTHOLOGUE AFUA_2G13800)"/>
    <property type="match status" value="1"/>
</dbReference>
<proteinExistence type="predicted"/>
<organism evidence="2 3">
    <name type="scientific">Trichoderma arundinaceum</name>
    <dbReference type="NCBI Taxonomy" id="490622"/>
    <lineage>
        <taxon>Eukaryota</taxon>
        <taxon>Fungi</taxon>
        <taxon>Dikarya</taxon>
        <taxon>Ascomycota</taxon>
        <taxon>Pezizomycotina</taxon>
        <taxon>Sordariomycetes</taxon>
        <taxon>Hypocreomycetidae</taxon>
        <taxon>Hypocreales</taxon>
        <taxon>Hypocreaceae</taxon>
        <taxon>Trichoderma</taxon>
    </lineage>
</organism>
<dbReference type="InterPro" id="IPR021851">
    <property type="entry name" value="DUF3455"/>
</dbReference>
<gene>
    <name evidence="2" type="ORF">TARUN_1019</name>
</gene>
<keyword evidence="3" id="KW-1185">Reference proteome</keyword>
<sequence length="260" mass="26973">MIGQSLLMLASAALALGSPVAAAKRDISCRAPMADPPLPLTGGATELPPVPEGLELKLIALGLGIQNYTCASVGADAVATGALAMFYDISLLYPESGPDSLTIEKFNQLPAFAINHHAIPLRFNDSTEGRVEVSSPGASLVRPFTRAAPLDLGEYGKLPFIGHHFFNTDGAPTFILKRGRFNVVAAKKAAVPAPGSADPGPMGTGAVAWLALDANANSRGSTLVYRVETTGGNSHGCSKAAGQDSTSYAAQYWFYGPKSN</sequence>
<comment type="caution">
    <text evidence="2">The sequence shown here is derived from an EMBL/GenBank/DDBJ whole genome shotgun (WGS) entry which is preliminary data.</text>
</comment>
<dbReference type="PANTHER" id="PTHR35567:SF3">
    <property type="entry name" value="MALATE DEHYDROGENASE"/>
    <property type="match status" value="1"/>
</dbReference>
<name>A0A395NYT2_TRIAR</name>
<dbReference type="Pfam" id="PF11937">
    <property type="entry name" value="DUF3455"/>
    <property type="match status" value="1"/>
</dbReference>
<dbReference type="EMBL" id="PXOA01000063">
    <property type="protein sequence ID" value="RFU81173.1"/>
    <property type="molecule type" value="Genomic_DNA"/>
</dbReference>
<reference evidence="2 3" key="1">
    <citation type="journal article" date="2018" name="PLoS Pathog.">
        <title>Evolution of structural diversity of trichothecenes, a family of toxins produced by plant pathogenic and entomopathogenic fungi.</title>
        <authorList>
            <person name="Proctor R.H."/>
            <person name="McCormick S.P."/>
            <person name="Kim H.S."/>
            <person name="Cardoza R.E."/>
            <person name="Stanley A.M."/>
            <person name="Lindo L."/>
            <person name="Kelly A."/>
            <person name="Brown D.W."/>
            <person name="Lee T."/>
            <person name="Vaughan M.M."/>
            <person name="Alexander N.J."/>
            <person name="Busman M."/>
            <person name="Gutierrez S."/>
        </authorList>
    </citation>
    <scope>NUCLEOTIDE SEQUENCE [LARGE SCALE GENOMIC DNA]</scope>
    <source>
        <strain evidence="2 3">IBT 40837</strain>
    </source>
</reference>
<dbReference type="OrthoDB" id="1859733at2759"/>
<dbReference type="Proteomes" id="UP000266272">
    <property type="component" value="Unassembled WGS sequence"/>
</dbReference>
<feature type="signal peptide" evidence="1">
    <location>
        <begin position="1"/>
        <end position="23"/>
    </location>
</feature>
<evidence type="ECO:0000313" key="2">
    <source>
        <dbReference type="EMBL" id="RFU81173.1"/>
    </source>
</evidence>
<feature type="chain" id="PRO_5017251139" evidence="1">
    <location>
        <begin position="24"/>
        <end position="260"/>
    </location>
</feature>
<protein>
    <submittedName>
        <fullName evidence="2">Malate dehydrogenase</fullName>
    </submittedName>
</protein>
<accession>A0A395NYT2</accession>
<evidence type="ECO:0000256" key="1">
    <source>
        <dbReference type="SAM" id="SignalP"/>
    </source>
</evidence>
<dbReference type="AlphaFoldDB" id="A0A395NYT2"/>
<evidence type="ECO:0000313" key="3">
    <source>
        <dbReference type="Proteomes" id="UP000266272"/>
    </source>
</evidence>
<keyword evidence="1" id="KW-0732">Signal</keyword>